<dbReference type="Proteomes" id="UP000294164">
    <property type="component" value="Unassembled WGS sequence"/>
</dbReference>
<dbReference type="AlphaFoldDB" id="A0A4Q8M502"/>
<dbReference type="Pfam" id="PF13489">
    <property type="entry name" value="Methyltransf_23"/>
    <property type="match status" value="1"/>
</dbReference>
<dbReference type="GO" id="GO:0032259">
    <property type="term" value="P:methylation"/>
    <property type="evidence" value="ECO:0007669"/>
    <property type="project" value="UniProtKB-KW"/>
</dbReference>
<evidence type="ECO:0000313" key="2">
    <source>
        <dbReference type="Proteomes" id="UP000294164"/>
    </source>
</evidence>
<organism evidence="1 2">
    <name type="scientific">Pseudoxanthomonas winnipegensis</name>
    <dbReference type="NCBI Taxonomy" id="2480810"/>
    <lineage>
        <taxon>Bacteria</taxon>
        <taxon>Pseudomonadati</taxon>
        <taxon>Pseudomonadota</taxon>
        <taxon>Gammaproteobacteria</taxon>
        <taxon>Lysobacterales</taxon>
        <taxon>Lysobacteraceae</taxon>
        <taxon>Pseudoxanthomonas</taxon>
    </lineage>
</organism>
<comment type="caution">
    <text evidence="1">The sequence shown here is derived from an EMBL/GenBank/DDBJ whole genome shotgun (WGS) entry which is preliminary data.</text>
</comment>
<dbReference type="GO" id="GO:0008168">
    <property type="term" value="F:methyltransferase activity"/>
    <property type="evidence" value="ECO:0007669"/>
    <property type="project" value="UniProtKB-KW"/>
</dbReference>
<accession>A0A4Q8M502</accession>
<keyword evidence="1" id="KW-0808">Transferase</keyword>
<proteinExistence type="predicted"/>
<dbReference type="SUPFAM" id="SSF53335">
    <property type="entry name" value="S-adenosyl-L-methionine-dependent methyltransferases"/>
    <property type="match status" value="1"/>
</dbReference>
<reference evidence="1 2" key="1">
    <citation type="submission" date="2019-02" db="EMBL/GenBank/DDBJ databases">
        <title>WGS of Pseudoxanthomonas species novum from clinical isolates.</title>
        <authorList>
            <person name="Bernier A.-M."/>
            <person name="Bernard K."/>
            <person name="Vachon A."/>
        </authorList>
    </citation>
    <scope>NUCLEOTIDE SEQUENCE [LARGE SCALE GENOMIC DNA]</scope>
    <source>
        <strain evidence="1 2">NML130969</strain>
    </source>
</reference>
<name>A0A4Q8M502_9GAMM</name>
<keyword evidence="1" id="KW-0489">Methyltransferase</keyword>
<sequence length="197" mass="22695">MDYDDAYVNYQNNRSWMRRAVRSLYLRAAAGQLVGPTLDIGCGLGDLLRLLPHDSLGLEYNKAAVELCNENGLPVSYYDGFKDDWRLSIFSERARFGSMVISHVLEHLDEPAETLRKLLVSAARLEIRRVLVIVPGKAGFNSDKTHRTFVNFELLSHSEITGGLPFTLRNSRYFPFNFRRLGDWFTHHELQVLYEVR</sequence>
<dbReference type="RefSeq" id="WP_130534385.1">
    <property type="nucleotide sequence ID" value="NZ_SHMG01000005.1"/>
</dbReference>
<dbReference type="OrthoDB" id="9792690at2"/>
<gene>
    <name evidence="1" type="ORF">EA655_10090</name>
</gene>
<evidence type="ECO:0000313" key="1">
    <source>
        <dbReference type="EMBL" id="TAA42379.1"/>
    </source>
</evidence>
<dbReference type="Gene3D" id="3.40.50.150">
    <property type="entry name" value="Vaccinia Virus protein VP39"/>
    <property type="match status" value="1"/>
</dbReference>
<dbReference type="EMBL" id="SHMG01000005">
    <property type="protein sequence ID" value="TAA42379.1"/>
    <property type="molecule type" value="Genomic_DNA"/>
</dbReference>
<dbReference type="CDD" id="cd02440">
    <property type="entry name" value="AdoMet_MTases"/>
    <property type="match status" value="1"/>
</dbReference>
<protein>
    <submittedName>
        <fullName evidence="1">Methyltransferase domain-containing protein</fullName>
    </submittedName>
</protein>
<dbReference type="InterPro" id="IPR029063">
    <property type="entry name" value="SAM-dependent_MTases_sf"/>
</dbReference>